<evidence type="ECO:0000313" key="2">
    <source>
        <dbReference type="EMBL" id="ERF60792.1"/>
    </source>
</evidence>
<accession>U1F9L7</accession>
<protein>
    <submittedName>
        <fullName evidence="2">AAA domain protein</fullName>
    </submittedName>
</protein>
<reference evidence="4 5" key="1">
    <citation type="submission" date="2013-08" db="EMBL/GenBank/DDBJ databases">
        <authorList>
            <person name="Durkin A.S."/>
            <person name="Haft D.R."/>
            <person name="McCorrison J."/>
            <person name="Torralba M."/>
            <person name="Gillis M."/>
            <person name="Haft D.H."/>
            <person name="Methe B."/>
            <person name="Sutton G."/>
            <person name="Nelson K.E."/>
        </authorList>
    </citation>
    <scope>NUCLEOTIDE SEQUENCE [LARGE SCALE GENOMIC DNA]</scope>
    <source>
        <strain evidence="3 5">ATCC 35536</strain>
        <strain evidence="2 4">VPI DR56BR1116</strain>
    </source>
</reference>
<dbReference type="PATRIC" id="fig|1125725.3.peg.1236"/>
<evidence type="ECO:0000313" key="5">
    <source>
        <dbReference type="Proteomes" id="UP000016646"/>
    </source>
</evidence>
<dbReference type="AlphaFoldDB" id="U1F9L7"/>
<feature type="region of interest" description="Disordered" evidence="1">
    <location>
        <begin position="317"/>
        <end position="338"/>
    </location>
</feature>
<sequence>MTADEPKNFPRFFPYTNPSKYVILTLRIVSVCTIKGHYMMDIKIITVSRQFGSGGRIIAKDVADKLGWKFYDREIIEKIAEKSGLAKEFIEERGEYASAGQNLVYSAPAGFGGFSTGQSVFDKLYVMQYNIIREIAEEGPCVIVGRCADYVLRDRTDCFHVFIYADMDFRIARAGSIYKVDAPNIERYLLDRDKKRKLYYKYNTDRVWGDVKNYDLCLKSSAIGLDTCAAMICDAAQHKTVGPVRRSIDAAEKAVTAAAKKIATGLKKSPAAATTKKIADEVKKTAPETVRKITANVKKSAPKAEKKAAEAAKKIASGVKKAVSSSAKRTANRNSDGQ</sequence>
<evidence type="ECO:0000313" key="3">
    <source>
        <dbReference type="EMBL" id="ERK03493.1"/>
    </source>
</evidence>
<gene>
    <name evidence="3" type="ORF">HMPREF0860_2504</name>
    <name evidence="2" type="ORF">HMPREF1325_0472</name>
</gene>
<evidence type="ECO:0000313" key="4">
    <source>
        <dbReference type="Proteomes" id="UP000016412"/>
    </source>
</evidence>
<organism evidence="2 4">
    <name type="scientific">Treponema socranskii subsp. socranskii VPI DR56BR1116 = ATCC 35536</name>
    <dbReference type="NCBI Taxonomy" id="1125725"/>
    <lineage>
        <taxon>Bacteria</taxon>
        <taxon>Pseudomonadati</taxon>
        <taxon>Spirochaetota</taxon>
        <taxon>Spirochaetia</taxon>
        <taxon>Spirochaetales</taxon>
        <taxon>Treponemataceae</taxon>
        <taxon>Treponema</taxon>
    </lineage>
</organism>
<dbReference type="Proteomes" id="UP000016412">
    <property type="component" value="Unassembled WGS sequence"/>
</dbReference>
<dbReference type="EMBL" id="AVQI01000032">
    <property type="protein sequence ID" value="ERK03493.1"/>
    <property type="molecule type" value="Genomic_DNA"/>
</dbReference>
<dbReference type="Pfam" id="PF13189">
    <property type="entry name" value="Cytidylate_kin2"/>
    <property type="match status" value="1"/>
</dbReference>
<dbReference type="eggNOG" id="COG1102">
    <property type="taxonomic scope" value="Bacteria"/>
</dbReference>
<dbReference type="InterPro" id="IPR027417">
    <property type="entry name" value="P-loop_NTPase"/>
</dbReference>
<keyword evidence="5" id="KW-1185">Reference proteome</keyword>
<proteinExistence type="predicted"/>
<dbReference type="SUPFAM" id="SSF52540">
    <property type="entry name" value="P-loop containing nucleoside triphosphate hydrolases"/>
    <property type="match status" value="1"/>
</dbReference>
<comment type="caution">
    <text evidence="2">The sequence shown here is derived from an EMBL/GenBank/DDBJ whole genome shotgun (WGS) entry which is preliminary data.</text>
</comment>
<evidence type="ECO:0000256" key="1">
    <source>
        <dbReference type="SAM" id="MobiDB-lite"/>
    </source>
</evidence>
<dbReference type="STRING" id="1125725.HMPREF1325_0472"/>
<dbReference type="Proteomes" id="UP000016646">
    <property type="component" value="Unassembled WGS sequence"/>
</dbReference>
<dbReference type="Gene3D" id="3.40.50.300">
    <property type="entry name" value="P-loop containing nucleotide triphosphate hydrolases"/>
    <property type="match status" value="1"/>
</dbReference>
<dbReference type="EMBL" id="AUZJ01000033">
    <property type="protein sequence ID" value="ERF60792.1"/>
    <property type="molecule type" value="Genomic_DNA"/>
</dbReference>
<feature type="compositionally biased region" description="Low complexity" evidence="1">
    <location>
        <begin position="317"/>
        <end position="328"/>
    </location>
</feature>
<name>U1F9L7_TRESO</name>